<dbReference type="Gene3D" id="3.30.710.10">
    <property type="entry name" value="Potassium Channel Kv1.1, Chain A"/>
    <property type="match status" value="1"/>
</dbReference>
<feature type="compositionally biased region" description="Polar residues" evidence="11">
    <location>
        <begin position="350"/>
        <end position="365"/>
    </location>
</feature>
<keyword evidence="8" id="KW-0804">Transcription</keyword>
<evidence type="ECO:0000259" key="13">
    <source>
        <dbReference type="PROSITE" id="PS50157"/>
    </source>
</evidence>
<dbReference type="FunFam" id="3.30.160.60:FF:000624">
    <property type="entry name" value="zinc finger protein 697"/>
    <property type="match status" value="1"/>
</dbReference>
<dbReference type="InterPro" id="IPR011333">
    <property type="entry name" value="SKP1/BTB/POZ_sf"/>
</dbReference>
<feature type="domain" description="C2H2-type" evidence="13">
    <location>
        <begin position="568"/>
        <end position="595"/>
    </location>
</feature>
<proteinExistence type="predicted"/>
<dbReference type="SMART" id="SM00225">
    <property type="entry name" value="BTB"/>
    <property type="match status" value="1"/>
</dbReference>
<evidence type="ECO:0000256" key="10">
    <source>
        <dbReference type="PROSITE-ProRule" id="PRU00042"/>
    </source>
</evidence>
<evidence type="ECO:0000313" key="14">
    <source>
        <dbReference type="EMBL" id="KAK7114665.1"/>
    </source>
</evidence>
<reference evidence="14 15" key="1">
    <citation type="submission" date="2024-02" db="EMBL/GenBank/DDBJ databases">
        <title>Chromosome-scale genome assembly of the rough periwinkle Littorina saxatilis.</title>
        <authorList>
            <person name="De Jode A."/>
            <person name="Faria R."/>
            <person name="Formenti G."/>
            <person name="Sims Y."/>
            <person name="Smith T.P."/>
            <person name="Tracey A."/>
            <person name="Wood J.M.D."/>
            <person name="Zagrodzka Z.B."/>
            <person name="Johannesson K."/>
            <person name="Butlin R.K."/>
            <person name="Leder E.H."/>
        </authorList>
    </citation>
    <scope>NUCLEOTIDE SEQUENCE [LARGE SCALE GENOMIC DNA]</scope>
    <source>
        <strain evidence="14">Snail1</strain>
        <tissue evidence="14">Muscle</tissue>
    </source>
</reference>
<dbReference type="PANTHER" id="PTHR46105:SF5">
    <property type="entry name" value="ZINC FINGER AND BTB DOMAIN-CONTAINING PROTEIN 44 ISOFORM X1"/>
    <property type="match status" value="1"/>
</dbReference>
<feature type="domain" description="C2H2-type" evidence="13">
    <location>
        <begin position="451"/>
        <end position="480"/>
    </location>
</feature>
<dbReference type="EMBL" id="JBAMIC010000001">
    <property type="protein sequence ID" value="KAK7114665.1"/>
    <property type="molecule type" value="Genomic_DNA"/>
</dbReference>
<feature type="domain" description="C2H2-type" evidence="13">
    <location>
        <begin position="511"/>
        <end position="540"/>
    </location>
</feature>
<keyword evidence="2" id="KW-0479">Metal-binding</keyword>
<evidence type="ECO:0000256" key="11">
    <source>
        <dbReference type="SAM" id="MobiDB-lite"/>
    </source>
</evidence>
<dbReference type="PANTHER" id="PTHR46105">
    <property type="entry name" value="AGAP004733-PA"/>
    <property type="match status" value="1"/>
</dbReference>
<name>A0AAN9GQ19_9CAEN</name>
<evidence type="ECO:0000256" key="5">
    <source>
        <dbReference type="ARBA" id="ARBA00022833"/>
    </source>
</evidence>
<dbReference type="SUPFAM" id="SSF54695">
    <property type="entry name" value="POZ domain"/>
    <property type="match status" value="1"/>
</dbReference>
<dbReference type="CDD" id="cd18186">
    <property type="entry name" value="BTB_POZ_ZBTB_KLHL-like"/>
    <property type="match status" value="1"/>
</dbReference>
<dbReference type="Pfam" id="PF00651">
    <property type="entry name" value="BTB"/>
    <property type="match status" value="1"/>
</dbReference>
<dbReference type="GO" id="GO:0000978">
    <property type="term" value="F:RNA polymerase II cis-regulatory region sequence-specific DNA binding"/>
    <property type="evidence" value="ECO:0007669"/>
    <property type="project" value="TreeGrafter"/>
</dbReference>
<comment type="subcellular location">
    <subcellularLocation>
        <location evidence="1">Nucleus</location>
    </subcellularLocation>
</comment>
<feature type="domain" description="C2H2-type" evidence="13">
    <location>
        <begin position="423"/>
        <end position="447"/>
    </location>
</feature>
<dbReference type="PROSITE" id="PS00028">
    <property type="entry name" value="ZINC_FINGER_C2H2_1"/>
    <property type="match status" value="4"/>
</dbReference>
<evidence type="ECO:0000256" key="1">
    <source>
        <dbReference type="ARBA" id="ARBA00004123"/>
    </source>
</evidence>
<dbReference type="InterPro" id="IPR050457">
    <property type="entry name" value="ZnFinger_BTB_dom_contain"/>
</dbReference>
<keyword evidence="5" id="KW-0862">Zinc</keyword>
<dbReference type="SMART" id="SM00355">
    <property type="entry name" value="ZnF_C2H2"/>
    <property type="match status" value="8"/>
</dbReference>
<dbReference type="Pfam" id="PF00096">
    <property type="entry name" value="zf-C2H2"/>
    <property type="match status" value="4"/>
</dbReference>
<dbReference type="GO" id="GO:0008270">
    <property type="term" value="F:zinc ion binding"/>
    <property type="evidence" value="ECO:0007669"/>
    <property type="project" value="UniProtKB-KW"/>
</dbReference>
<dbReference type="InterPro" id="IPR000210">
    <property type="entry name" value="BTB/POZ_dom"/>
</dbReference>
<evidence type="ECO:0000256" key="9">
    <source>
        <dbReference type="ARBA" id="ARBA00023242"/>
    </source>
</evidence>
<keyword evidence="4 10" id="KW-0863">Zinc-finger</keyword>
<feature type="region of interest" description="Disordered" evidence="11">
    <location>
        <begin position="201"/>
        <end position="282"/>
    </location>
</feature>
<evidence type="ECO:0000256" key="7">
    <source>
        <dbReference type="ARBA" id="ARBA00023125"/>
    </source>
</evidence>
<accession>A0AAN9GQ19</accession>
<protein>
    <submittedName>
        <fullName evidence="14">Uncharacterized protein</fullName>
    </submittedName>
</protein>
<evidence type="ECO:0000256" key="2">
    <source>
        <dbReference type="ARBA" id="ARBA00022723"/>
    </source>
</evidence>
<evidence type="ECO:0000313" key="15">
    <source>
        <dbReference type="Proteomes" id="UP001374579"/>
    </source>
</evidence>
<dbReference type="InterPro" id="IPR013087">
    <property type="entry name" value="Znf_C2H2_type"/>
</dbReference>
<feature type="compositionally biased region" description="Polar residues" evidence="11">
    <location>
        <begin position="201"/>
        <end position="228"/>
    </location>
</feature>
<evidence type="ECO:0000256" key="8">
    <source>
        <dbReference type="ARBA" id="ARBA00023163"/>
    </source>
</evidence>
<dbReference type="InterPro" id="IPR036236">
    <property type="entry name" value="Znf_C2H2_sf"/>
</dbReference>
<dbReference type="SUPFAM" id="SSF57667">
    <property type="entry name" value="beta-beta-alpha zinc fingers"/>
    <property type="match status" value="4"/>
</dbReference>
<feature type="domain" description="C2H2-type" evidence="13">
    <location>
        <begin position="596"/>
        <end position="618"/>
    </location>
</feature>
<keyword evidence="15" id="KW-1185">Reference proteome</keyword>
<dbReference type="AlphaFoldDB" id="A0AAN9GQ19"/>
<keyword evidence="3" id="KW-0677">Repeat</keyword>
<feature type="compositionally biased region" description="Basic residues" evidence="11">
    <location>
        <begin position="313"/>
        <end position="325"/>
    </location>
</feature>
<dbReference type="Proteomes" id="UP001374579">
    <property type="component" value="Unassembled WGS sequence"/>
</dbReference>
<dbReference type="PROSITE" id="PS50157">
    <property type="entry name" value="ZINC_FINGER_C2H2_2"/>
    <property type="match status" value="6"/>
</dbReference>
<feature type="domain" description="BTB" evidence="12">
    <location>
        <begin position="49"/>
        <end position="118"/>
    </location>
</feature>
<feature type="compositionally biased region" description="Basic and acidic residues" evidence="11">
    <location>
        <begin position="259"/>
        <end position="274"/>
    </location>
</feature>
<evidence type="ECO:0000259" key="12">
    <source>
        <dbReference type="PROSITE" id="PS50097"/>
    </source>
</evidence>
<evidence type="ECO:0000256" key="3">
    <source>
        <dbReference type="ARBA" id="ARBA00022737"/>
    </source>
</evidence>
<feature type="region of interest" description="Disordered" evidence="11">
    <location>
        <begin position="639"/>
        <end position="658"/>
    </location>
</feature>
<sequence>MTDLKEENGRVMSSQSSDIIYSEFVHIIPEHETDLCHKLYQQWQDGSHCDLRISVKGGELHAHACIVAAFSPKLKVLLDSSAQLSSPSTEIFIQLTFELTVIRCLLNMMYTGVLSFNSAMLPSVMSTARWLQMNEVVRLCQEFREVTGDSNGEAMLTDDAVLCEVDSENVKTEQTFSSQGNADLQTLLSQEALECVSAQIEPSQNLNRTEDPGNNSKASQLNSKQPSKASRRRTNSPRSSRRVKEKVKIQATSAKQKKKEADSLKTEEVTKDNPAETTEGDLQIVEKVAISVPEGAPSTNKISEEFEARAKPSKYIKKCNTRRYQRSREEGRDRRTRKQLKTPAAPNPGESRTATSYKDGTSLSKELSLPSAGQLENSFIIERDPDEVDFAMGKTSSINCKRCLYKFTSIDEYFRHVADHPTFSCDICVMKYYRKSNLTRHMRTNHSSLYYLCCKKCEFFAKTENSLRAHFRAIHKDSKPFECEQPGCTYSAWKFHFLNKHSEIHSEVKHYMCNKCGQGFAQYAGLSSHQRACFHLQQYLCDLCGQSFNHIQSLRAHRRSIHLGEKPYLCKTCGNQFSDQRNLKRHMLIHDNKFPFQCPICRQKYRHSNSLKAHLKKHGDASVDLNLVGIAKNAQRGQQKKKAGAYRRSAAAQETAGSVETAEQRSEIGEVYLSEASATFSSNVDGVILQGEVVQSDKPLVAGEAMNLDSKTSLQCDTQLLEQLSSVADSSGSTITTIIPVIVTDPSIVTQVDSALISSGLGVQTVDIAQVENLTEESFLSIPSVSGASSSKLNPVNDVETVGVYNVKIVSGTSASVQCSTQESVMKLEQVEEGEGFCSDKKLKGQSSFGLQTLAEICFNSSS</sequence>
<keyword evidence="6" id="KW-0805">Transcription regulation</keyword>
<evidence type="ECO:0000256" key="4">
    <source>
        <dbReference type="ARBA" id="ARBA00022771"/>
    </source>
</evidence>
<feature type="region of interest" description="Disordered" evidence="11">
    <location>
        <begin position="313"/>
        <end position="368"/>
    </location>
</feature>
<dbReference type="Gene3D" id="3.30.160.60">
    <property type="entry name" value="Classic Zinc Finger"/>
    <property type="match status" value="5"/>
</dbReference>
<dbReference type="PROSITE" id="PS50097">
    <property type="entry name" value="BTB"/>
    <property type="match status" value="1"/>
</dbReference>
<feature type="domain" description="C2H2-type" evidence="13">
    <location>
        <begin position="539"/>
        <end position="567"/>
    </location>
</feature>
<keyword evidence="7" id="KW-0238">DNA-binding</keyword>
<gene>
    <name evidence="14" type="ORF">V1264_000687</name>
</gene>
<comment type="caution">
    <text evidence="14">The sequence shown here is derived from an EMBL/GenBank/DDBJ whole genome shotgun (WGS) entry which is preliminary data.</text>
</comment>
<feature type="compositionally biased region" description="Basic residues" evidence="11">
    <location>
        <begin position="229"/>
        <end position="245"/>
    </location>
</feature>
<evidence type="ECO:0000256" key="6">
    <source>
        <dbReference type="ARBA" id="ARBA00023015"/>
    </source>
</evidence>
<keyword evidence="9" id="KW-0539">Nucleus</keyword>
<dbReference type="GO" id="GO:0000981">
    <property type="term" value="F:DNA-binding transcription factor activity, RNA polymerase II-specific"/>
    <property type="evidence" value="ECO:0007669"/>
    <property type="project" value="TreeGrafter"/>
</dbReference>
<organism evidence="14 15">
    <name type="scientific">Littorina saxatilis</name>
    <dbReference type="NCBI Taxonomy" id="31220"/>
    <lineage>
        <taxon>Eukaryota</taxon>
        <taxon>Metazoa</taxon>
        <taxon>Spiralia</taxon>
        <taxon>Lophotrochozoa</taxon>
        <taxon>Mollusca</taxon>
        <taxon>Gastropoda</taxon>
        <taxon>Caenogastropoda</taxon>
        <taxon>Littorinimorpha</taxon>
        <taxon>Littorinoidea</taxon>
        <taxon>Littorinidae</taxon>
        <taxon>Littorina</taxon>
    </lineage>
</organism>